<proteinExistence type="inferred from homology"/>
<dbReference type="Pfam" id="PF00580">
    <property type="entry name" value="UvrD-helicase"/>
    <property type="match status" value="2"/>
</dbReference>
<comment type="caution">
    <text evidence="16">The sequence shown here is derived from an EMBL/GenBank/DDBJ whole genome shotgun (WGS) entry which is preliminary data.</text>
</comment>
<keyword evidence="6" id="KW-0238">DNA-binding</keyword>
<feature type="region of interest" description="Disordered" evidence="13">
    <location>
        <begin position="780"/>
        <end position="801"/>
    </location>
</feature>
<dbReference type="GO" id="GO:0004386">
    <property type="term" value="F:helicase activity"/>
    <property type="evidence" value="ECO:0007669"/>
    <property type="project" value="UniProtKB-KW"/>
</dbReference>
<organism evidence="16 17">
    <name type="scientific">Mesorhizobium escarrei</name>
    <dbReference type="NCBI Taxonomy" id="666018"/>
    <lineage>
        <taxon>Bacteria</taxon>
        <taxon>Pseudomonadati</taxon>
        <taxon>Pseudomonadota</taxon>
        <taxon>Alphaproteobacteria</taxon>
        <taxon>Hyphomicrobiales</taxon>
        <taxon>Phyllobacteriaceae</taxon>
        <taxon>Mesorhizobium</taxon>
    </lineage>
</organism>
<feature type="binding site" evidence="12">
    <location>
        <begin position="64"/>
        <end position="71"/>
    </location>
    <ligand>
        <name>ATP</name>
        <dbReference type="ChEBI" id="CHEBI:30616"/>
    </ligand>
</feature>
<feature type="compositionally biased region" description="Basic and acidic residues" evidence="13">
    <location>
        <begin position="291"/>
        <end position="300"/>
    </location>
</feature>
<dbReference type="CDD" id="cd18807">
    <property type="entry name" value="SF1_C_UvrD"/>
    <property type="match status" value="1"/>
</dbReference>
<evidence type="ECO:0000313" key="16">
    <source>
        <dbReference type="EMBL" id="CAH2408561.1"/>
    </source>
</evidence>
<comment type="catalytic activity">
    <reaction evidence="11">
        <text>ATP + H2O = ADP + phosphate + H(+)</text>
        <dbReference type="Rhea" id="RHEA:13065"/>
        <dbReference type="ChEBI" id="CHEBI:15377"/>
        <dbReference type="ChEBI" id="CHEBI:15378"/>
        <dbReference type="ChEBI" id="CHEBI:30616"/>
        <dbReference type="ChEBI" id="CHEBI:43474"/>
        <dbReference type="ChEBI" id="CHEBI:456216"/>
        <dbReference type="EC" id="5.6.2.4"/>
    </reaction>
</comment>
<comment type="catalytic activity">
    <reaction evidence="8">
        <text>Couples ATP hydrolysis with the unwinding of duplex DNA by translocating in the 3'-5' direction.</text>
        <dbReference type="EC" id="5.6.2.4"/>
    </reaction>
</comment>
<gene>
    <name evidence="16" type="ORF">MES5069_70179</name>
</gene>
<dbReference type="InterPro" id="IPR000212">
    <property type="entry name" value="DNA_helicase_UvrD/REP"/>
</dbReference>
<dbReference type="EMBL" id="CAKXZT010000168">
    <property type="protein sequence ID" value="CAH2408561.1"/>
    <property type="molecule type" value="Genomic_DNA"/>
</dbReference>
<dbReference type="CDD" id="cd17932">
    <property type="entry name" value="DEXQc_UvrD"/>
    <property type="match status" value="1"/>
</dbReference>
<dbReference type="EC" id="5.6.2.4" evidence="9"/>
<dbReference type="Gene3D" id="1.10.486.10">
    <property type="entry name" value="PCRA, domain 4"/>
    <property type="match status" value="1"/>
</dbReference>
<name>A0ABM9EGR6_9HYPH</name>
<evidence type="ECO:0000259" key="14">
    <source>
        <dbReference type="PROSITE" id="PS51198"/>
    </source>
</evidence>
<evidence type="ECO:0000256" key="3">
    <source>
        <dbReference type="ARBA" id="ARBA00022801"/>
    </source>
</evidence>
<evidence type="ECO:0000256" key="10">
    <source>
        <dbReference type="ARBA" id="ARBA00034923"/>
    </source>
</evidence>
<dbReference type="PANTHER" id="PTHR11070:SF2">
    <property type="entry name" value="ATP-DEPENDENT DNA HELICASE SRS2"/>
    <property type="match status" value="1"/>
</dbReference>
<evidence type="ECO:0000256" key="7">
    <source>
        <dbReference type="ARBA" id="ARBA00023235"/>
    </source>
</evidence>
<evidence type="ECO:0000256" key="11">
    <source>
        <dbReference type="ARBA" id="ARBA00048988"/>
    </source>
</evidence>
<evidence type="ECO:0000256" key="9">
    <source>
        <dbReference type="ARBA" id="ARBA00034808"/>
    </source>
</evidence>
<dbReference type="PROSITE" id="PS51198">
    <property type="entry name" value="UVRD_HELICASE_ATP_BIND"/>
    <property type="match status" value="1"/>
</dbReference>
<keyword evidence="7" id="KW-0413">Isomerase</keyword>
<dbReference type="Pfam" id="PF13361">
    <property type="entry name" value="UvrD_C"/>
    <property type="match status" value="1"/>
</dbReference>
<dbReference type="SUPFAM" id="SSF52540">
    <property type="entry name" value="P-loop containing nucleoside triphosphate hydrolases"/>
    <property type="match status" value="1"/>
</dbReference>
<evidence type="ECO:0000256" key="4">
    <source>
        <dbReference type="ARBA" id="ARBA00022806"/>
    </source>
</evidence>
<dbReference type="RefSeq" id="WP_254021792.1">
    <property type="nucleotide sequence ID" value="NZ_CAKXZT010000168.1"/>
</dbReference>
<dbReference type="InterPro" id="IPR013986">
    <property type="entry name" value="DExx_box_DNA_helicase_dom_sf"/>
</dbReference>
<dbReference type="Gene3D" id="3.40.50.300">
    <property type="entry name" value="P-loop containing nucleotide triphosphate hydrolases"/>
    <property type="match status" value="3"/>
</dbReference>
<evidence type="ECO:0000256" key="6">
    <source>
        <dbReference type="ARBA" id="ARBA00023125"/>
    </source>
</evidence>
<evidence type="ECO:0000256" key="12">
    <source>
        <dbReference type="PROSITE-ProRule" id="PRU00560"/>
    </source>
</evidence>
<feature type="region of interest" description="Disordered" evidence="13">
    <location>
        <begin position="283"/>
        <end position="318"/>
    </location>
</feature>
<reference evidence="16 17" key="1">
    <citation type="submission" date="2022-03" db="EMBL/GenBank/DDBJ databases">
        <authorList>
            <person name="Brunel B."/>
        </authorList>
    </citation>
    <scope>NUCLEOTIDE SEQUENCE [LARGE SCALE GENOMIC DNA]</scope>
    <source>
        <strain evidence="16">STM5069sample</strain>
    </source>
</reference>
<feature type="compositionally biased region" description="Polar residues" evidence="13">
    <location>
        <begin position="780"/>
        <end position="800"/>
    </location>
</feature>
<evidence type="ECO:0000313" key="17">
    <source>
        <dbReference type="Proteomes" id="UP001153050"/>
    </source>
</evidence>
<dbReference type="PANTHER" id="PTHR11070">
    <property type="entry name" value="UVRD / RECB / PCRA DNA HELICASE FAMILY MEMBER"/>
    <property type="match status" value="1"/>
</dbReference>
<evidence type="ECO:0000259" key="15">
    <source>
        <dbReference type="PROSITE" id="PS51217"/>
    </source>
</evidence>
<evidence type="ECO:0000256" key="5">
    <source>
        <dbReference type="ARBA" id="ARBA00022840"/>
    </source>
</evidence>
<evidence type="ECO:0000256" key="8">
    <source>
        <dbReference type="ARBA" id="ARBA00034617"/>
    </source>
</evidence>
<keyword evidence="4 12" id="KW-0347">Helicase</keyword>
<keyword evidence="3 12" id="KW-0378">Hydrolase</keyword>
<comment type="similarity">
    <text evidence="1">Belongs to the helicase family. UvrD subfamily.</text>
</comment>
<dbReference type="Gene3D" id="1.10.10.160">
    <property type="match status" value="1"/>
</dbReference>
<dbReference type="InterPro" id="IPR027417">
    <property type="entry name" value="P-loop_NTPase"/>
</dbReference>
<sequence length="887" mass="98332">MSGFSEDMPFFDEPNARPVAPSGIAARAMAARSGHTNAPDYLNGLNPEQRLAVETTEGQVLVLAGAGTGKTRVLTTRIAHILATGKAFPSQILAVTFTNKAAREMKQRIGLLIGEGNVEGMPWLGTFHSIGVKLLRRHAELAGLKSDFTILDTDDVVRLIKQLIQAEGLDDKRWPAKQFAQMIDGWKNKGLGPAEIAEGDARAFANGKGRELYKAYQERLKTLNACDFGDLLCHPIRIFRANSDVLKEYHKRFKYILVDEYQDTNTAQYMWLRLLAQRPDAGRASTSTDLRSAEGRKPDRAPAGQAAPAEASERSSRAAVSESKVNICCVGDDDQSIYGWRGAEVDNILRFDKDFPGATIIRLERNYRSTAHILGTASHLIAHNESRFGKTLFTEKIAEDDEKVHVHAAWDSEEEARAVGETIEAYQRQKHNLNDMAILVRASFQMREFEDRFVTLGLNYRVIGGPRFYERLEIRDALAFFRVVAQGADDLAFERIVNVPKRGLGEATIRQIHDTARALRIPMLEAAEKLAESDELKPKPRAALREVAANFERWQKALETTPHTELAETILEESGYTDMWKNDRSAEAPGRLENLKELIRSMEEYESLRSFLEHVALVMDAEQNAELDAVNIMTLHSAKGLEFETVFLPGWEEGLFPHQRALDEGGRSGLEEERRLAYVGLTRAKKNLHLWFVSNRRIHGLWQSTIPSRFLDELPEAHVEIAESGNSYGGYGNSYGGGSVASGRGGQGAGRQNPYGASRFDNVGAEKSGAFSSTYATPGWQRAQQNRTEATDRNWGSRSGHQVERIGYGETDSGYGAGRTSIKGRTIDGELVAKSVADTPSRFSVGDRVFHQKFGNGNIAAIDGNKLTIDFDKAGQKRVLDGFVTGA</sequence>
<keyword evidence="5 12" id="KW-0067">ATP-binding</keyword>
<feature type="region of interest" description="Disordered" evidence="13">
    <location>
        <begin position="742"/>
        <end position="762"/>
    </location>
</feature>
<evidence type="ECO:0000256" key="2">
    <source>
        <dbReference type="ARBA" id="ARBA00022741"/>
    </source>
</evidence>
<keyword evidence="2 12" id="KW-0547">Nucleotide-binding</keyword>
<dbReference type="PROSITE" id="PS51217">
    <property type="entry name" value="UVRD_HELICASE_CTER"/>
    <property type="match status" value="1"/>
</dbReference>
<feature type="domain" description="UvrD-like helicase ATP-binding" evidence="14">
    <location>
        <begin position="43"/>
        <end position="370"/>
    </location>
</feature>
<dbReference type="InterPro" id="IPR014017">
    <property type="entry name" value="DNA_helicase_UvrD-like_C"/>
</dbReference>
<evidence type="ECO:0000256" key="13">
    <source>
        <dbReference type="SAM" id="MobiDB-lite"/>
    </source>
</evidence>
<dbReference type="InterPro" id="IPR014016">
    <property type="entry name" value="UvrD-like_ATP-bd"/>
</dbReference>
<evidence type="ECO:0000256" key="1">
    <source>
        <dbReference type="ARBA" id="ARBA00009922"/>
    </source>
</evidence>
<keyword evidence="17" id="KW-1185">Reference proteome</keyword>
<dbReference type="Proteomes" id="UP001153050">
    <property type="component" value="Unassembled WGS sequence"/>
</dbReference>
<feature type="compositionally biased region" description="Low complexity" evidence="13">
    <location>
        <begin position="301"/>
        <end position="310"/>
    </location>
</feature>
<feature type="domain" description="UvrD-like helicase C-terminal" evidence="15">
    <location>
        <begin position="371"/>
        <end position="640"/>
    </location>
</feature>
<protein>
    <recommendedName>
        <fullName evidence="9">DNA 3'-5' helicase</fullName>
        <ecNumber evidence="9">5.6.2.4</ecNumber>
    </recommendedName>
    <alternativeName>
        <fullName evidence="10">DNA 3'-5' helicase II</fullName>
    </alternativeName>
</protein>
<accession>A0ABM9EGR6</accession>